<organism evidence="2 3">
    <name type="scientific">Niabella drilacis (strain DSM 25811 / CCM 8410 / CCUG 62505 / LMG 26954 / E90)</name>
    <dbReference type="NCBI Taxonomy" id="1285928"/>
    <lineage>
        <taxon>Bacteria</taxon>
        <taxon>Pseudomonadati</taxon>
        <taxon>Bacteroidota</taxon>
        <taxon>Chitinophagia</taxon>
        <taxon>Chitinophagales</taxon>
        <taxon>Chitinophagaceae</taxon>
        <taxon>Niabella</taxon>
    </lineage>
</organism>
<dbReference type="AlphaFoldDB" id="A0A1G6SHB4"/>
<feature type="signal peptide" evidence="1">
    <location>
        <begin position="1"/>
        <end position="20"/>
    </location>
</feature>
<dbReference type="Gene3D" id="3.10.50.40">
    <property type="match status" value="1"/>
</dbReference>
<keyword evidence="3" id="KW-1185">Reference proteome</keyword>
<gene>
    <name evidence="2" type="ORF">SAMN04487894_106231</name>
</gene>
<reference evidence="3" key="1">
    <citation type="submission" date="2016-10" db="EMBL/GenBank/DDBJ databases">
        <authorList>
            <person name="Varghese N."/>
            <person name="Submissions S."/>
        </authorList>
    </citation>
    <scope>NUCLEOTIDE SEQUENCE [LARGE SCALE GENOMIC DNA]</scope>
    <source>
        <strain evidence="3">DSM 25811 / CCM 8410 / LMG 26954 / E90</strain>
    </source>
</reference>
<dbReference type="EMBL" id="FMZO01000006">
    <property type="protein sequence ID" value="SDD16282.1"/>
    <property type="molecule type" value="Genomic_DNA"/>
</dbReference>
<dbReference type="PROSITE" id="PS51257">
    <property type="entry name" value="PROKAR_LIPOPROTEIN"/>
    <property type="match status" value="1"/>
</dbReference>
<evidence type="ECO:0008006" key="4">
    <source>
        <dbReference type="Google" id="ProtNLM"/>
    </source>
</evidence>
<protein>
    <recommendedName>
        <fullName evidence="4">Peptidylprolyl isomerase</fullName>
    </recommendedName>
</protein>
<keyword evidence="1" id="KW-0732">Signal</keyword>
<dbReference type="SUPFAM" id="SSF54534">
    <property type="entry name" value="FKBP-like"/>
    <property type="match status" value="1"/>
</dbReference>
<evidence type="ECO:0000313" key="3">
    <source>
        <dbReference type="Proteomes" id="UP000198757"/>
    </source>
</evidence>
<proteinExistence type="predicted"/>
<dbReference type="STRING" id="1285928.SAMN04487894_106231"/>
<dbReference type="Proteomes" id="UP000198757">
    <property type="component" value="Unassembled WGS sequence"/>
</dbReference>
<dbReference type="RefSeq" id="WP_090390547.1">
    <property type="nucleotide sequence ID" value="NZ_FMZO01000006.1"/>
</dbReference>
<dbReference type="OrthoDB" id="676330at2"/>
<evidence type="ECO:0000313" key="2">
    <source>
        <dbReference type="EMBL" id="SDD16282.1"/>
    </source>
</evidence>
<evidence type="ECO:0000256" key="1">
    <source>
        <dbReference type="SAM" id="SignalP"/>
    </source>
</evidence>
<dbReference type="GO" id="GO:0003755">
    <property type="term" value="F:peptidyl-prolyl cis-trans isomerase activity"/>
    <property type="evidence" value="ECO:0007669"/>
    <property type="project" value="InterPro"/>
</dbReference>
<accession>A0A1G6SHB4</accession>
<sequence>MKRTLLIPVIAVVAAVTTFASCMKNNGPTCIPNTLQQDRSVIDSFIDKNPSSANLMFNSTYNQYMGIVEPGAGSQPKDDSLITFKVTYSLLDGTELGTDTYSTPQALKELRKNSSGGYEDPQQGDPRFIYYYNILSSLKEGGKYRTIIPSSLAGGCQTRSLQNGKTVPGSSQLIYDYTLTDVKAPN</sequence>
<name>A0A1G6SHB4_NIADE</name>
<dbReference type="InterPro" id="IPR046357">
    <property type="entry name" value="PPIase_dom_sf"/>
</dbReference>
<feature type="chain" id="PRO_5011769592" description="Peptidylprolyl isomerase" evidence="1">
    <location>
        <begin position="21"/>
        <end position="186"/>
    </location>
</feature>